<dbReference type="SMR" id="A0A1D6FQ71"/>
<sequence length="320" mass="37111">MTELQWDLDLRFNQLWPLIHVSLALAEVDFIRLDDDLLQPIATMDNQFNSEEWSLPVASAMMELEKYNLTGAFTRSMHNMGVPIQPVNLAINASSRHHPTEDPEVQEVYRSQVSNNKGKKKVAQRGKSFTKEEDRAICSAFLHVSTDPIVGEPKWHEKMAESNTSQKVNQKHSLNDSEIEINSMHTNSAIPERPEGRDNAKKRCRVMADTSSSSTAVEMLQKMHERGEKNDEKEDQLRQEMFQMERERLELQKLNWEKKWAIMESNAKLRQNEYELNQWNADLLVMSQDLDKLAPPLRAMYEQKQMEIMKRRGINTPSAS</sequence>
<reference evidence="1" key="1">
    <citation type="submission" date="2015-12" db="EMBL/GenBank/DDBJ databases">
        <title>Update maize B73 reference genome by single molecule sequencing technologies.</title>
        <authorList>
            <consortium name="Maize Genome Sequencing Project"/>
            <person name="Ware D."/>
        </authorList>
    </citation>
    <scope>NUCLEOTIDE SEQUENCE</scope>
    <source>
        <tissue evidence="1">Seedling</tissue>
    </source>
</reference>
<dbReference type="STRING" id="4577.A0A1D6FQ71"/>
<accession>A0A1D6FQ71</accession>
<name>A0A1D6FQ71_MAIZE</name>
<dbReference type="AlphaFoldDB" id="A0A1D6FQ71"/>
<evidence type="ECO:0000313" key="1">
    <source>
        <dbReference type="EMBL" id="AQK93775.1"/>
    </source>
</evidence>
<gene>
    <name evidence="1" type="ORF">ZEAMMB73_Zm00001d010279</name>
</gene>
<dbReference type="InParanoid" id="A0A1D6FQ71"/>
<dbReference type="EMBL" id="CM000784">
    <property type="protein sequence ID" value="AQK93775.1"/>
    <property type="molecule type" value="Genomic_DNA"/>
</dbReference>
<organism evidence="1">
    <name type="scientific">Zea mays</name>
    <name type="common">Maize</name>
    <dbReference type="NCBI Taxonomy" id="4577"/>
    <lineage>
        <taxon>Eukaryota</taxon>
        <taxon>Viridiplantae</taxon>
        <taxon>Streptophyta</taxon>
        <taxon>Embryophyta</taxon>
        <taxon>Tracheophyta</taxon>
        <taxon>Spermatophyta</taxon>
        <taxon>Magnoliopsida</taxon>
        <taxon>Liliopsida</taxon>
        <taxon>Poales</taxon>
        <taxon>Poaceae</taxon>
        <taxon>PACMAD clade</taxon>
        <taxon>Panicoideae</taxon>
        <taxon>Andropogonodae</taxon>
        <taxon>Andropogoneae</taxon>
        <taxon>Tripsacinae</taxon>
        <taxon>Zea</taxon>
    </lineage>
</organism>
<protein>
    <submittedName>
        <fullName evidence="1">Uncharacterized protein</fullName>
    </submittedName>
</protein>
<proteinExistence type="predicted"/>